<feature type="domain" description="NADH:quinone oxidoreductase/Mrp antiporter transmembrane" evidence="7">
    <location>
        <begin position="137"/>
        <end position="460"/>
    </location>
</feature>
<evidence type="ECO:0000256" key="6">
    <source>
        <dbReference type="SAM" id="Phobius"/>
    </source>
</evidence>
<feature type="transmembrane region" description="Helical" evidence="6">
    <location>
        <begin position="268"/>
        <end position="286"/>
    </location>
</feature>
<dbReference type="InterPro" id="IPR001750">
    <property type="entry name" value="ND/Mrp_TM"/>
</dbReference>
<gene>
    <name evidence="8" type="ORF">ENU14_05780</name>
</gene>
<feature type="transmembrane region" description="Helical" evidence="6">
    <location>
        <begin position="306"/>
        <end position="328"/>
    </location>
</feature>
<dbReference type="Pfam" id="PF00361">
    <property type="entry name" value="Proton_antipo_M"/>
    <property type="match status" value="1"/>
</dbReference>
<evidence type="ECO:0000256" key="5">
    <source>
        <dbReference type="ARBA" id="ARBA00023136"/>
    </source>
</evidence>
<keyword evidence="3 6" id="KW-0812">Transmembrane</keyword>
<feature type="transmembrane region" description="Helical" evidence="6">
    <location>
        <begin position="173"/>
        <end position="195"/>
    </location>
</feature>
<proteinExistence type="predicted"/>
<evidence type="ECO:0000256" key="2">
    <source>
        <dbReference type="ARBA" id="ARBA00022475"/>
    </source>
</evidence>
<accession>A0A7C4HEI8</accession>
<evidence type="ECO:0000313" key="8">
    <source>
        <dbReference type="EMBL" id="HGM59071.1"/>
    </source>
</evidence>
<feature type="transmembrane region" description="Helical" evidence="6">
    <location>
        <begin position="86"/>
        <end position="109"/>
    </location>
</feature>
<dbReference type="AlphaFoldDB" id="A0A7C4HEI8"/>
<protein>
    <submittedName>
        <fullName evidence="8">Cation:proton antiporter</fullName>
    </submittedName>
</protein>
<feature type="transmembrane region" description="Helical" evidence="6">
    <location>
        <begin position="6"/>
        <end position="28"/>
    </location>
</feature>
<comment type="caution">
    <text evidence="8">The sequence shown here is derived from an EMBL/GenBank/DDBJ whole genome shotgun (WGS) entry which is preliminary data.</text>
</comment>
<sequence>MDIVKLAYNLLGLTVPVTALFAFSLPLLHKIIGRRRFPGIYASIITCFNTFSTTVIALGVWMNRLPIVYPFGGWPPPLGIMYEVDYFNATLGLYVGWIMLAVIGFSLWIDRKFDEPEWYYTLILGFEAGVLGCLYTGDLFNLFVMIEVLAISSYALTSYYKSKHEAIEAAFKYGILGATATTIYFLGLVVIYGFYGSLNMADILDKTILMRIEVEYYGYTLLNKHFIDSGIVSTTLALALTLWVFTFKSGLFPNHFWIPDVYTGSPTPIAAAFSSVSEMIGVYATVRLLYTVFPIDSIIGSNYRSFIMIALMILGFISGVIGALMMMIQKNIRRLLAYSSISHIGLMFMILSIQFTNIPTIALKIAVIALFTHIVSHGLSKLTLFWSSEFFYDKAGTDVLDDMRGVGRRYPLASLAFITGFLNLIGAIPFIGFYSKLLMYQSFIEAGNIPAAIGVVVITALSIPGYAKAIYTVVFATPSKDYGGGGNRIGLVIAVLAFLTLAIGLAYRYLYRLLYDSPFTTSITFYHDYLNAFINTKDQLRWSYYVSG</sequence>
<dbReference type="PANTHER" id="PTHR42703">
    <property type="entry name" value="NADH DEHYDROGENASE"/>
    <property type="match status" value="1"/>
</dbReference>
<dbReference type="EMBL" id="DTBJ01000051">
    <property type="protein sequence ID" value="HGM59071.1"/>
    <property type="molecule type" value="Genomic_DNA"/>
</dbReference>
<feature type="transmembrane region" description="Helical" evidence="6">
    <location>
        <begin position="118"/>
        <end position="137"/>
    </location>
</feature>
<dbReference type="GO" id="GO:0005886">
    <property type="term" value="C:plasma membrane"/>
    <property type="evidence" value="ECO:0007669"/>
    <property type="project" value="UniProtKB-SubCell"/>
</dbReference>
<keyword evidence="5 6" id="KW-0472">Membrane</keyword>
<feature type="transmembrane region" description="Helical" evidence="6">
    <location>
        <begin position="451"/>
        <end position="477"/>
    </location>
</feature>
<dbReference type="InterPro" id="IPR050586">
    <property type="entry name" value="CPA3_Na-H_Antiporter_D"/>
</dbReference>
<comment type="subcellular location">
    <subcellularLocation>
        <location evidence="1">Cell membrane</location>
        <topology evidence="1">Multi-pass membrane protein</topology>
    </subcellularLocation>
</comment>
<feature type="transmembrane region" description="Helical" evidence="6">
    <location>
        <begin position="40"/>
        <end position="62"/>
    </location>
</feature>
<feature type="transmembrane region" description="Helical" evidence="6">
    <location>
        <begin position="143"/>
        <end position="161"/>
    </location>
</feature>
<keyword evidence="2" id="KW-1003">Cell membrane</keyword>
<name>A0A7C4HEI8_STAMA</name>
<reference evidence="8" key="1">
    <citation type="journal article" date="2020" name="mSystems">
        <title>Genome- and Community-Level Interaction Insights into Carbon Utilization and Element Cycling Functions of Hydrothermarchaeota in Hydrothermal Sediment.</title>
        <authorList>
            <person name="Zhou Z."/>
            <person name="Liu Y."/>
            <person name="Xu W."/>
            <person name="Pan J."/>
            <person name="Luo Z.H."/>
            <person name="Li M."/>
        </authorList>
    </citation>
    <scope>NUCLEOTIDE SEQUENCE [LARGE SCALE GENOMIC DNA]</scope>
    <source>
        <strain evidence="8">SpSt-642</strain>
    </source>
</reference>
<evidence type="ECO:0000259" key="7">
    <source>
        <dbReference type="Pfam" id="PF00361"/>
    </source>
</evidence>
<keyword evidence="4 6" id="KW-1133">Transmembrane helix</keyword>
<dbReference type="PANTHER" id="PTHR42703:SF1">
    <property type="entry name" value="NA(+)_H(+) ANTIPORTER SUBUNIT D1"/>
    <property type="match status" value="1"/>
</dbReference>
<organism evidence="8">
    <name type="scientific">Staphylothermus marinus</name>
    <dbReference type="NCBI Taxonomy" id="2280"/>
    <lineage>
        <taxon>Archaea</taxon>
        <taxon>Thermoproteota</taxon>
        <taxon>Thermoprotei</taxon>
        <taxon>Desulfurococcales</taxon>
        <taxon>Desulfurococcaceae</taxon>
        <taxon>Staphylothermus</taxon>
    </lineage>
</organism>
<feature type="transmembrane region" description="Helical" evidence="6">
    <location>
        <begin position="335"/>
        <end position="355"/>
    </location>
</feature>
<feature type="transmembrane region" description="Helical" evidence="6">
    <location>
        <begin position="226"/>
        <end position="247"/>
    </location>
</feature>
<feature type="transmembrane region" description="Helical" evidence="6">
    <location>
        <begin position="489"/>
        <end position="510"/>
    </location>
</feature>
<evidence type="ECO:0000256" key="1">
    <source>
        <dbReference type="ARBA" id="ARBA00004651"/>
    </source>
</evidence>
<feature type="transmembrane region" description="Helical" evidence="6">
    <location>
        <begin position="412"/>
        <end position="431"/>
    </location>
</feature>
<evidence type="ECO:0000256" key="3">
    <source>
        <dbReference type="ARBA" id="ARBA00022692"/>
    </source>
</evidence>
<evidence type="ECO:0000256" key="4">
    <source>
        <dbReference type="ARBA" id="ARBA00022989"/>
    </source>
</evidence>
<feature type="transmembrane region" description="Helical" evidence="6">
    <location>
        <begin position="361"/>
        <end position="379"/>
    </location>
</feature>